<dbReference type="GO" id="GO:0004252">
    <property type="term" value="F:serine-type endopeptidase activity"/>
    <property type="evidence" value="ECO:0007669"/>
    <property type="project" value="InterPro"/>
</dbReference>
<feature type="transmembrane region" description="Helical" evidence="7">
    <location>
        <begin position="179"/>
        <end position="200"/>
    </location>
</feature>
<dbReference type="Gene3D" id="1.20.1540.10">
    <property type="entry name" value="Rhomboid-like"/>
    <property type="match status" value="1"/>
</dbReference>
<evidence type="ECO:0000256" key="6">
    <source>
        <dbReference type="ARBA" id="ARBA00023136"/>
    </source>
</evidence>
<dbReference type="PANTHER" id="PTHR43731">
    <property type="entry name" value="RHOMBOID PROTEASE"/>
    <property type="match status" value="1"/>
</dbReference>
<name>A0A2S9Q844_9HYPH</name>
<dbReference type="InterPro" id="IPR035952">
    <property type="entry name" value="Rhomboid-like_sf"/>
</dbReference>
<dbReference type="SUPFAM" id="SSF144091">
    <property type="entry name" value="Rhomboid-like"/>
    <property type="match status" value="1"/>
</dbReference>
<comment type="subcellular location">
    <subcellularLocation>
        <location evidence="1">Membrane</location>
        <topology evidence="1">Multi-pass membrane protein</topology>
    </subcellularLocation>
</comment>
<evidence type="ECO:0000256" key="3">
    <source>
        <dbReference type="ARBA" id="ARBA00022692"/>
    </source>
</evidence>
<evidence type="ECO:0000256" key="4">
    <source>
        <dbReference type="ARBA" id="ARBA00022801"/>
    </source>
</evidence>
<dbReference type="InterPro" id="IPR022764">
    <property type="entry name" value="Peptidase_S54_rhomboid_dom"/>
</dbReference>
<evidence type="ECO:0000256" key="5">
    <source>
        <dbReference type="ARBA" id="ARBA00022989"/>
    </source>
</evidence>
<dbReference type="AlphaFoldDB" id="A0A2S9Q844"/>
<keyword evidence="5 7" id="KW-1133">Transmembrane helix</keyword>
<keyword evidence="9" id="KW-0645">Protease</keyword>
<feature type="transmembrane region" description="Helical" evidence="7">
    <location>
        <begin position="85"/>
        <end position="104"/>
    </location>
</feature>
<dbReference type="InterPro" id="IPR050925">
    <property type="entry name" value="Rhomboid_protease_S54"/>
</dbReference>
<proteinExistence type="inferred from homology"/>
<keyword evidence="3 7" id="KW-0812">Transmembrane</keyword>
<dbReference type="GO" id="GO:0006508">
    <property type="term" value="P:proteolysis"/>
    <property type="evidence" value="ECO:0007669"/>
    <property type="project" value="UniProtKB-KW"/>
</dbReference>
<dbReference type="Proteomes" id="UP000237682">
    <property type="component" value="Unassembled WGS sequence"/>
</dbReference>
<keyword evidence="6 7" id="KW-0472">Membrane</keyword>
<dbReference type="GO" id="GO:0016020">
    <property type="term" value="C:membrane"/>
    <property type="evidence" value="ECO:0007669"/>
    <property type="project" value="UniProtKB-SubCell"/>
</dbReference>
<feature type="transmembrane region" description="Helical" evidence="7">
    <location>
        <begin position="18"/>
        <end position="38"/>
    </location>
</feature>
<evidence type="ECO:0000313" key="10">
    <source>
        <dbReference type="Proteomes" id="UP000237682"/>
    </source>
</evidence>
<feature type="transmembrane region" description="Helical" evidence="7">
    <location>
        <begin position="140"/>
        <end position="159"/>
    </location>
</feature>
<dbReference type="EMBL" id="PUEJ01000008">
    <property type="protein sequence ID" value="PRH85526.1"/>
    <property type="molecule type" value="Genomic_DNA"/>
</dbReference>
<evidence type="ECO:0000313" key="9">
    <source>
        <dbReference type="EMBL" id="PRH85526.1"/>
    </source>
</evidence>
<keyword evidence="4" id="KW-0378">Hydrolase</keyword>
<feature type="transmembrane region" description="Helical" evidence="7">
    <location>
        <begin position="206"/>
        <end position="225"/>
    </location>
</feature>
<feature type="transmembrane region" description="Helical" evidence="7">
    <location>
        <begin position="116"/>
        <end position="134"/>
    </location>
</feature>
<comment type="similarity">
    <text evidence="2">Belongs to the peptidase S54 family.</text>
</comment>
<sequence length="249" mass="28100">MIIPLYDDNPHRRITRAYVNWGLIATNVLVFVFFQSGYVPGTFVADTAGFTYSYGMIPVVLFQKMQLPPEYIRVPEWLTPITSSFVHGSWMHLTGNMLFLWVFGDNVEDDLGRWRYLFFYLACAVLASFAYALTAQDSTSPLIGASGAISGVVAAYVLLHPKVKIWVLLFFRIPLKLPAYWAIGAWILYQAYFALYAYFVTSTDDIAWFAHLGGLVAGAILVLPLKRADAPLFDNAPPQAQNDWRDTFD</sequence>
<organism evidence="9 10">
    <name type="scientific">Labrys okinawensis</name>
    <dbReference type="NCBI Taxonomy" id="346911"/>
    <lineage>
        <taxon>Bacteria</taxon>
        <taxon>Pseudomonadati</taxon>
        <taxon>Pseudomonadota</taxon>
        <taxon>Alphaproteobacteria</taxon>
        <taxon>Hyphomicrobiales</taxon>
        <taxon>Xanthobacteraceae</taxon>
        <taxon>Labrys</taxon>
    </lineage>
</organism>
<evidence type="ECO:0000256" key="2">
    <source>
        <dbReference type="ARBA" id="ARBA00009045"/>
    </source>
</evidence>
<evidence type="ECO:0000256" key="1">
    <source>
        <dbReference type="ARBA" id="ARBA00004141"/>
    </source>
</evidence>
<dbReference type="RefSeq" id="WP_105864086.1">
    <property type="nucleotide sequence ID" value="NZ_PUEJ01000008.1"/>
</dbReference>
<evidence type="ECO:0000259" key="8">
    <source>
        <dbReference type="Pfam" id="PF01694"/>
    </source>
</evidence>
<feature type="domain" description="Peptidase S54 rhomboid" evidence="8">
    <location>
        <begin position="76"/>
        <end position="225"/>
    </location>
</feature>
<dbReference type="Pfam" id="PF01694">
    <property type="entry name" value="Rhomboid"/>
    <property type="match status" value="1"/>
</dbReference>
<reference evidence="9 10" key="1">
    <citation type="submission" date="2018-02" db="EMBL/GenBank/DDBJ databases">
        <title>Whole genome sequencing of endophytic bacterium.</title>
        <authorList>
            <person name="Eedara R."/>
            <person name="Podile A.R."/>
        </authorList>
    </citation>
    <scope>NUCLEOTIDE SEQUENCE [LARGE SCALE GENOMIC DNA]</scope>
    <source>
        <strain evidence="9 10">RP1T</strain>
    </source>
</reference>
<gene>
    <name evidence="9" type="ORF">C5L14_21300</name>
</gene>
<dbReference type="PANTHER" id="PTHR43731:SF14">
    <property type="entry name" value="PRESENILIN-ASSOCIATED RHOMBOID-LIKE PROTEIN, MITOCHONDRIAL"/>
    <property type="match status" value="1"/>
</dbReference>
<comment type="caution">
    <text evidence="9">The sequence shown here is derived from an EMBL/GenBank/DDBJ whole genome shotgun (WGS) entry which is preliminary data.</text>
</comment>
<protein>
    <submittedName>
        <fullName evidence="9">Rhomboid family intramembrane serine protease</fullName>
    </submittedName>
</protein>
<evidence type="ECO:0000256" key="7">
    <source>
        <dbReference type="SAM" id="Phobius"/>
    </source>
</evidence>
<dbReference type="OrthoDB" id="9813074at2"/>
<accession>A0A2S9Q844</accession>
<keyword evidence="10" id="KW-1185">Reference proteome</keyword>